<evidence type="ECO:0000256" key="1">
    <source>
        <dbReference type="SAM" id="MobiDB-lite"/>
    </source>
</evidence>
<dbReference type="AlphaFoldDB" id="A0A6G1H292"/>
<feature type="transmembrane region" description="Helical" evidence="2">
    <location>
        <begin position="47"/>
        <end position="67"/>
    </location>
</feature>
<accession>A0A6G1H292</accession>
<name>A0A6G1H292_9PEZI</name>
<protein>
    <submittedName>
        <fullName evidence="3">Uncharacterized protein</fullName>
    </submittedName>
</protein>
<reference evidence="3" key="1">
    <citation type="journal article" date="2020" name="Stud. Mycol.">
        <title>101 Dothideomycetes genomes: a test case for predicting lifestyles and emergence of pathogens.</title>
        <authorList>
            <person name="Haridas S."/>
            <person name="Albert R."/>
            <person name="Binder M."/>
            <person name="Bloem J."/>
            <person name="Labutti K."/>
            <person name="Salamov A."/>
            <person name="Andreopoulos B."/>
            <person name="Baker S."/>
            <person name="Barry K."/>
            <person name="Bills G."/>
            <person name="Bluhm B."/>
            <person name="Cannon C."/>
            <person name="Castanera R."/>
            <person name="Culley D."/>
            <person name="Daum C."/>
            <person name="Ezra D."/>
            <person name="Gonzalez J."/>
            <person name="Henrissat B."/>
            <person name="Kuo A."/>
            <person name="Liang C."/>
            <person name="Lipzen A."/>
            <person name="Lutzoni F."/>
            <person name="Magnuson J."/>
            <person name="Mondo S."/>
            <person name="Nolan M."/>
            <person name="Ohm R."/>
            <person name="Pangilinan J."/>
            <person name="Park H.-J."/>
            <person name="Ramirez L."/>
            <person name="Alfaro M."/>
            <person name="Sun H."/>
            <person name="Tritt A."/>
            <person name="Yoshinaga Y."/>
            <person name="Zwiers L.-H."/>
            <person name="Turgeon B."/>
            <person name="Goodwin S."/>
            <person name="Spatafora J."/>
            <person name="Crous P."/>
            <person name="Grigoriev I."/>
        </authorList>
    </citation>
    <scope>NUCLEOTIDE SEQUENCE</scope>
    <source>
        <strain evidence="3">CBS 113979</strain>
    </source>
</reference>
<evidence type="ECO:0000256" key="2">
    <source>
        <dbReference type="SAM" id="Phobius"/>
    </source>
</evidence>
<sequence>MPTPFTTTENVEKQSKHHSSNSSAGSSTPSSSSSSTDGLDPDFFHPIFYHAWLVACHAFLFAGLYLWEILVDDQTLLCYQWTPLKISSIFSYVSLILLLLLWSAQFATITGILYIAALLGFRPTQRVGRCAKVGGFVFGMVARSFVIRALMPNHVVCGLARPVAEVVLEEQELDAAARKFVKDVLLKAMVKSGWCWLGRDGSVMYSTGEMRQEF</sequence>
<feature type="compositionally biased region" description="Low complexity" evidence="1">
    <location>
        <begin position="20"/>
        <end position="34"/>
    </location>
</feature>
<evidence type="ECO:0000313" key="3">
    <source>
        <dbReference type="EMBL" id="KAF1987184.1"/>
    </source>
</evidence>
<dbReference type="Proteomes" id="UP000800041">
    <property type="component" value="Unassembled WGS sequence"/>
</dbReference>
<proteinExistence type="predicted"/>
<keyword evidence="2" id="KW-0812">Transmembrane</keyword>
<keyword evidence="4" id="KW-1185">Reference proteome</keyword>
<organism evidence="3 4">
    <name type="scientific">Aulographum hederae CBS 113979</name>
    <dbReference type="NCBI Taxonomy" id="1176131"/>
    <lineage>
        <taxon>Eukaryota</taxon>
        <taxon>Fungi</taxon>
        <taxon>Dikarya</taxon>
        <taxon>Ascomycota</taxon>
        <taxon>Pezizomycotina</taxon>
        <taxon>Dothideomycetes</taxon>
        <taxon>Pleosporomycetidae</taxon>
        <taxon>Aulographales</taxon>
        <taxon>Aulographaceae</taxon>
    </lineage>
</organism>
<keyword evidence="2" id="KW-0472">Membrane</keyword>
<dbReference type="EMBL" id="ML977153">
    <property type="protein sequence ID" value="KAF1987184.1"/>
    <property type="molecule type" value="Genomic_DNA"/>
</dbReference>
<evidence type="ECO:0000313" key="4">
    <source>
        <dbReference type="Proteomes" id="UP000800041"/>
    </source>
</evidence>
<keyword evidence="2" id="KW-1133">Transmembrane helix</keyword>
<feature type="region of interest" description="Disordered" evidence="1">
    <location>
        <begin position="1"/>
        <end position="34"/>
    </location>
</feature>
<gene>
    <name evidence="3" type="ORF">K402DRAFT_403713</name>
</gene>
<feature type="transmembrane region" description="Helical" evidence="2">
    <location>
        <begin position="89"/>
        <end position="121"/>
    </location>
</feature>